<protein>
    <submittedName>
        <fullName evidence="3">Uncharacterized protein</fullName>
    </submittedName>
</protein>
<feature type="region of interest" description="Disordered" evidence="2">
    <location>
        <begin position="456"/>
        <end position="484"/>
    </location>
</feature>
<accession>A0ABD3P6D2</accession>
<evidence type="ECO:0000313" key="3">
    <source>
        <dbReference type="EMBL" id="KAL3783789.1"/>
    </source>
</evidence>
<dbReference type="InterPro" id="IPR011990">
    <property type="entry name" value="TPR-like_helical_dom_sf"/>
</dbReference>
<evidence type="ECO:0000256" key="1">
    <source>
        <dbReference type="SAM" id="Coils"/>
    </source>
</evidence>
<sequence length="651" mass="72395">MTSGESPGKLIIPYHTMMPYWQFSSKMCIHRRSIALLTSASFDYSYYTKYRPRHNCAQTPASVLKRYAASSIVSPLPAHLSSQYGRENRLATYQEFSTDTHVGAKTQKLLPLLIPSSIPLSVLLSSTVIDSFRSLPESRAVLDIIDGLLGTNNSNAQGEADRILKQAQTNVQRARDIFQSLPDLHAATYLLEASLQTHVGKHEMAIDSILRYQHSSHNMDPVSLQFMKAKLMFHAGKFNHALSEYEDMLEFMEGEVERQMKRKQQQNRKDGGDTLPVINGAAALTGVGLTKLMIHQISQHEYDNADNTTKREIIEAIQTATEMLLESRKDALVSAKHSSLALDLGLAAAISLTNFGVVHRLVSGKPNRAIKCWKQGLEVLDQMLHDSMNSATIIPKDKFQCMESLRARLYCNISCVLLHLDANLEVQDELPKIDEDTLKEASEMARKALGIYDGMLNSPTGTSNEKDVSADTDNSSVDYTEDSKEWDELLKENPNLLEEEENSDEVDQYDQAVSPLWLDYHRAESARALGFVASCYYHAGASVTAEGLFQSAIDASSSYPLGQCLKSDTDRIGLKGVSLSSPHLGLIARDVRLEYALLCDSWDKRKSDADKLRLGASKIEREGALTGFAGSMFVSGLFSSTWLFSPLDFER</sequence>
<keyword evidence="1" id="KW-0175">Coiled coil</keyword>
<feature type="coiled-coil region" evidence="1">
    <location>
        <begin position="242"/>
        <end position="269"/>
    </location>
</feature>
<dbReference type="Gene3D" id="1.25.40.10">
    <property type="entry name" value="Tetratricopeptide repeat domain"/>
    <property type="match status" value="1"/>
</dbReference>
<gene>
    <name evidence="3" type="ORF">HJC23_000378</name>
</gene>
<proteinExistence type="predicted"/>
<evidence type="ECO:0000313" key="4">
    <source>
        <dbReference type="Proteomes" id="UP001516023"/>
    </source>
</evidence>
<evidence type="ECO:0000256" key="2">
    <source>
        <dbReference type="SAM" id="MobiDB-lite"/>
    </source>
</evidence>
<dbReference type="EMBL" id="JABMIG020000251">
    <property type="protein sequence ID" value="KAL3783789.1"/>
    <property type="molecule type" value="Genomic_DNA"/>
</dbReference>
<name>A0ABD3P6D2_9STRA</name>
<comment type="caution">
    <text evidence="3">The sequence shown here is derived from an EMBL/GenBank/DDBJ whole genome shotgun (WGS) entry which is preliminary data.</text>
</comment>
<dbReference type="SUPFAM" id="SSF48452">
    <property type="entry name" value="TPR-like"/>
    <property type="match status" value="1"/>
</dbReference>
<dbReference type="Proteomes" id="UP001516023">
    <property type="component" value="Unassembled WGS sequence"/>
</dbReference>
<keyword evidence="4" id="KW-1185">Reference proteome</keyword>
<dbReference type="AlphaFoldDB" id="A0ABD3P6D2"/>
<organism evidence="3 4">
    <name type="scientific">Cyclotella cryptica</name>
    <dbReference type="NCBI Taxonomy" id="29204"/>
    <lineage>
        <taxon>Eukaryota</taxon>
        <taxon>Sar</taxon>
        <taxon>Stramenopiles</taxon>
        <taxon>Ochrophyta</taxon>
        <taxon>Bacillariophyta</taxon>
        <taxon>Coscinodiscophyceae</taxon>
        <taxon>Thalassiosirophycidae</taxon>
        <taxon>Stephanodiscales</taxon>
        <taxon>Stephanodiscaceae</taxon>
        <taxon>Cyclotella</taxon>
    </lineage>
</organism>
<reference evidence="3 4" key="1">
    <citation type="journal article" date="2020" name="G3 (Bethesda)">
        <title>Improved Reference Genome for Cyclotella cryptica CCMP332, a Model for Cell Wall Morphogenesis, Salinity Adaptation, and Lipid Production in Diatoms (Bacillariophyta).</title>
        <authorList>
            <person name="Roberts W.R."/>
            <person name="Downey K.M."/>
            <person name="Ruck E.C."/>
            <person name="Traller J.C."/>
            <person name="Alverson A.J."/>
        </authorList>
    </citation>
    <scope>NUCLEOTIDE SEQUENCE [LARGE SCALE GENOMIC DNA]</scope>
    <source>
        <strain evidence="3 4">CCMP332</strain>
    </source>
</reference>